<gene>
    <name evidence="1" type="ORF">WAK64_07960</name>
</gene>
<evidence type="ECO:0000313" key="2">
    <source>
        <dbReference type="Proteomes" id="UP001312865"/>
    </source>
</evidence>
<name>A0ABU8HCD2_9BACI</name>
<accession>A0ABU8HCD2</accession>
<organism evidence="1 2">
    <name type="scientific">Bacillus spongiae</name>
    <dbReference type="NCBI Taxonomy" id="2683610"/>
    <lineage>
        <taxon>Bacteria</taxon>
        <taxon>Bacillati</taxon>
        <taxon>Bacillota</taxon>
        <taxon>Bacilli</taxon>
        <taxon>Bacillales</taxon>
        <taxon>Bacillaceae</taxon>
        <taxon>Bacillus</taxon>
    </lineage>
</organism>
<dbReference type="EMBL" id="JBBAXC010000005">
    <property type="protein sequence ID" value="MEI5906990.1"/>
    <property type="molecule type" value="Genomic_DNA"/>
</dbReference>
<reference evidence="1 2" key="1">
    <citation type="journal article" date="2018" name="J. Microbiol.">
        <title>Bacillus spongiae sp. nov., isolated from sponge of Jeju Island.</title>
        <authorList>
            <person name="Lee G.E."/>
            <person name="Im W.T."/>
            <person name="Park J.S."/>
        </authorList>
    </citation>
    <scope>NUCLEOTIDE SEQUENCE [LARGE SCALE GENOMIC DNA]</scope>
    <source>
        <strain evidence="1 2">135PIL107-10</strain>
    </source>
</reference>
<evidence type="ECO:0008006" key="3">
    <source>
        <dbReference type="Google" id="ProtNLM"/>
    </source>
</evidence>
<sequence>MKRYWKLMSLCIVTIIIIGTFYTQSHFAAKEKIIVEWEKVSGNEEEVKDLLLNASSEGYLSLQISTEGTDHLSNQSIFKNLTSVNTVFRDMIKEHKKFMRGKRLMPDSFYEDDSQIAYANITYSELNQLSRDYSFDIAVLNKKTDEIISFKLDVPNNEIYDWIHVEEVQMIDNELKVITQGNLTGEEDELVSVITFDLENERIVDDEVIFSEETAENGGSHVYMMEDYPSIEPQKYLIITTNTYTYNDDGEREVQTFETLIYDIENKESKRLKSETGELMDPLSNSTINNTSLIIPSHDNNGFEVKQYDIEKEEWGKSVTFDFINTKTNSQEYMQLMNGKIYFIQSTMNDYTLYIGDLLTGELLYEGKLKVNKKSDLLQFHHIDYIL</sequence>
<protein>
    <recommendedName>
        <fullName evidence="3">DUF4340 domain-containing protein</fullName>
    </recommendedName>
</protein>
<evidence type="ECO:0000313" key="1">
    <source>
        <dbReference type="EMBL" id="MEI5906990.1"/>
    </source>
</evidence>
<dbReference type="Proteomes" id="UP001312865">
    <property type="component" value="Unassembled WGS sequence"/>
</dbReference>
<comment type="caution">
    <text evidence="1">The sequence shown here is derived from an EMBL/GenBank/DDBJ whole genome shotgun (WGS) entry which is preliminary data.</text>
</comment>
<proteinExistence type="predicted"/>
<dbReference type="RefSeq" id="WP_336586430.1">
    <property type="nucleotide sequence ID" value="NZ_JBBAXC010000005.1"/>
</dbReference>
<keyword evidence="2" id="KW-1185">Reference proteome</keyword>